<evidence type="ECO:0000256" key="6">
    <source>
        <dbReference type="ARBA" id="ARBA00022777"/>
    </source>
</evidence>
<dbReference type="FunFam" id="3.30.565.10:FF:000010">
    <property type="entry name" value="Sensor histidine kinase RcsC"/>
    <property type="match status" value="1"/>
</dbReference>
<dbReference type="InterPro" id="IPR011006">
    <property type="entry name" value="CheY-like_superfamily"/>
</dbReference>
<dbReference type="SUPFAM" id="SSF52172">
    <property type="entry name" value="CheY-like"/>
    <property type="match status" value="1"/>
</dbReference>
<dbReference type="InterPro" id="IPR004358">
    <property type="entry name" value="Sig_transdc_His_kin-like_C"/>
</dbReference>
<dbReference type="Gene3D" id="3.40.50.2300">
    <property type="match status" value="1"/>
</dbReference>
<evidence type="ECO:0000256" key="3">
    <source>
        <dbReference type="ARBA" id="ARBA00022553"/>
    </source>
</evidence>
<evidence type="ECO:0000256" key="4">
    <source>
        <dbReference type="ARBA" id="ARBA00022679"/>
    </source>
</evidence>
<dbReference type="CDD" id="cd16922">
    <property type="entry name" value="HATPase_EvgS-ArcB-TorS-like"/>
    <property type="match status" value="1"/>
</dbReference>
<dbReference type="GO" id="GO:0000155">
    <property type="term" value="F:phosphorelay sensor kinase activity"/>
    <property type="evidence" value="ECO:0007669"/>
    <property type="project" value="InterPro"/>
</dbReference>
<dbReference type="SMART" id="SM00448">
    <property type="entry name" value="REC"/>
    <property type="match status" value="1"/>
</dbReference>
<dbReference type="InterPro" id="IPR005467">
    <property type="entry name" value="His_kinase_dom"/>
</dbReference>
<accession>D5EMX1</accession>
<feature type="domain" description="Histidine kinase" evidence="12">
    <location>
        <begin position="190"/>
        <end position="409"/>
    </location>
</feature>
<dbReference type="PANTHER" id="PTHR45339:SF1">
    <property type="entry name" value="HYBRID SIGNAL TRANSDUCTION HISTIDINE KINASE J"/>
    <property type="match status" value="1"/>
</dbReference>
<evidence type="ECO:0000256" key="2">
    <source>
        <dbReference type="ARBA" id="ARBA00012438"/>
    </source>
</evidence>
<dbReference type="EMBL" id="CP001998">
    <property type="protein sequence ID" value="ADE55361.1"/>
    <property type="molecule type" value="Genomic_DNA"/>
</dbReference>
<evidence type="ECO:0000256" key="1">
    <source>
        <dbReference type="ARBA" id="ARBA00000085"/>
    </source>
</evidence>
<organism evidence="14 15">
    <name type="scientific">Coraliomargarita akajimensis (strain DSM 45221 / IAM 15411 / JCM 23193 / KCTC 12865 / 04OKA010-24)</name>
    <dbReference type="NCBI Taxonomy" id="583355"/>
    <lineage>
        <taxon>Bacteria</taxon>
        <taxon>Pseudomonadati</taxon>
        <taxon>Verrucomicrobiota</taxon>
        <taxon>Opitutia</taxon>
        <taxon>Puniceicoccales</taxon>
        <taxon>Coraliomargaritaceae</taxon>
        <taxon>Coraliomargarita</taxon>
    </lineage>
</organism>
<dbReference type="eggNOG" id="COG2205">
    <property type="taxonomic scope" value="Bacteria"/>
</dbReference>
<keyword evidence="7" id="KW-0067">ATP-binding</keyword>
<keyword evidence="3 11" id="KW-0597">Phosphoprotein</keyword>
<comment type="subunit">
    <text evidence="9">At low DSF concentrations, interacts with RpfF.</text>
</comment>
<dbReference type="FunFam" id="1.10.287.130:FF:000002">
    <property type="entry name" value="Two-component osmosensing histidine kinase"/>
    <property type="match status" value="1"/>
</dbReference>
<name>D5EMX1_CORAD</name>
<dbReference type="CDD" id="cd17546">
    <property type="entry name" value="REC_hyHK_CKI1_RcsC-like"/>
    <property type="match status" value="1"/>
</dbReference>
<evidence type="ECO:0000313" key="15">
    <source>
        <dbReference type="Proteomes" id="UP000000925"/>
    </source>
</evidence>
<dbReference type="GO" id="GO:0005524">
    <property type="term" value="F:ATP binding"/>
    <property type="evidence" value="ECO:0007669"/>
    <property type="project" value="UniProtKB-KW"/>
</dbReference>
<evidence type="ECO:0000259" key="13">
    <source>
        <dbReference type="PROSITE" id="PS50110"/>
    </source>
</evidence>
<dbReference type="PANTHER" id="PTHR45339">
    <property type="entry name" value="HYBRID SIGNAL TRANSDUCTION HISTIDINE KINASE J"/>
    <property type="match status" value="1"/>
</dbReference>
<dbReference type="Gene3D" id="1.10.287.130">
    <property type="match status" value="1"/>
</dbReference>
<dbReference type="Proteomes" id="UP000000925">
    <property type="component" value="Chromosome"/>
</dbReference>
<dbReference type="AlphaFoldDB" id="D5EMX1"/>
<dbReference type="STRING" id="583355.Caka_2344"/>
<dbReference type="Gene3D" id="3.30.565.10">
    <property type="entry name" value="Histidine kinase-like ATPase, C-terminal domain"/>
    <property type="match status" value="1"/>
</dbReference>
<evidence type="ECO:0000256" key="8">
    <source>
        <dbReference type="ARBA" id="ARBA00023012"/>
    </source>
</evidence>
<sequence length="586" mass="64799">MLVTSRTGLAVDASQREVLHFLKDQALNYCCLLEGKRPVGLISREKLLAYAGQSHGKAWFGRTKKAQAATMGLVDLSVADPLIIEYGTELDVVFAAYFDRSDGRLEEDVILVREDGSYFGNIAATAIYRCLYGFLGNHMRELRVQKESLALKNSQVIKVQRDLELTNDKLAYSRDKALEGVRMKDIFLANMSHEIRTPMNGVLGMIDLLYDTEMDAEQEQLVGTARSSAETLMRIINDILDFSKIEAGKVSVELMPFNLIEIVESSAALYSEAATEKEIDLAVAFDDVPAWVVGDPHRYQQVLNNLISNAVKFTDSGEVEIRACQVETGSGLGILTEVKDTGIGIPASKVTKLFEPFTQAEESHARRFGGTGLGLSICRNLCELLGGEIECDSQLDDGTVFSFVLPFAPHNEDGAAQSVSQRLLCSRHLPVRREGYHGMPILLVEDNLVNQEVARRILTKLDCEVAIADNGRSAIEYLKGGDFSCVLMDCQMPIMDGFEATEAIRRGEAGVRNQEIFICAVTAYAMSGDRERCMQSGMDHYFSKPFGVSDFRNALELSLKKRELAGLSADDEMQRRWDALGFSVVG</sequence>
<keyword evidence="15" id="KW-1185">Reference proteome</keyword>
<feature type="modified residue" description="4-aspartylphosphate" evidence="11">
    <location>
        <position position="489"/>
    </location>
</feature>
<dbReference type="InterPro" id="IPR003661">
    <property type="entry name" value="HisK_dim/P_dom"/>
</dbReference>
<evidence type="ECO:0000256" key="10">
    <source>
        <dbReference type="ARBA" id="ARBA00068150"/>
    </source>
</evidence>
<dbReference type="PROSITE" id="PS50110">
    <property type="entry name" value="RESPONSE_REGULATORY"/>
    <property type="match status" value="1"/>
</dbReference>
<keyword evidence="4" id="KW-0808">Transferase</keyword>
<dbReference type="PRINTS" id="PR00344">
    <property type="entry name" value="BCTRLSENSOR"/>
</dbReference>
<dbReference type="InterPro" id="IPR036097">
    <property type="entry name" value="HisK_dim/P_sf"/>
</dbReference>
<dbReference type="HOGENOM" id="CLU_000445_114_15_0"/>
<evidence type="ECO:0000256" key="5">
    <source>
        <dbReference type="ARBA" id="ARBA00022741"/>
    </source>
</evidence>
<dbReference type="Pfam" id="PF00072">
    <property type="entry name" value="Response_reg"/>
    <property type="match status" value="1"/>
</dbReference>
<dbReference type="EC" id="2.7.13.3" evidence="2"/>
<evidence type="ECO:0000313" key="14">
    <source>
        <dbReference type="EMBL" id="ADE55361.1"/>
    </source>
</evidence>
<dbReference type="CDD" id="cd00082">
    <property type="entry name" value="HisKA"/>
    <property type="match status" value="1"/>
</dbReference>
<proteinExistence type="predicted"/>
<evidence type="ECO:0000256" key="11">
    <source>
        <dbReference type="PROSITE-ProRule" id="PRU00169"/>
    </source>
</evidence>
<keyword evidence="6 14" id="KW-0418">Kinase</keyword>
<dbReference type="Pfam" id="PF02518">
    <property type="entry name" value="HATPase_c"/>
    <property type="match status" value="1"/>
</dbReference>
<evidence type="ECO:0000259" key="12">
    <source>
        <dbReference type="PROSITE" id="PS50109"/>
    </source>
</evidence>
<comment type="catalytic activity">
    <reaction evidence="1">
        <text>ATP + protein L-histidine = ADP + protein N-phospho-L-histidine.</text>
        <dbReference type="EC" id="2.7.13.3"/>
    </reaction>
</comment>
<evidence type="ECO:0000256" key="7">
    <source>
        <dbReference type="ARBA" id="ARBA00022840"/>
    </source>
</evidence>
<dbReference type="Pfam" id="PF00512">
    <property type="entry name" value="HisKA"/>
    <property type="match status" value="1"/>
</dbReference>
<dbReference type="SUPFAM" id="SSF47384">
    <property type="entry name" value="Homodimeric domain of signal transducing histidine kinase"/>
    <property type="match status" value="1"/>
</dbReference>
<keyword evidence="5" id="KW-0547">Nucleotide-binding</keyword>
<protein>
    <recommendedName>
        <fullName evidence="10">Sensory/regulatory protein RpfC</fullName>
        <ecNumber evidence="2">2.7.13.3</ecNumber>
    </recommendedName>
</protein>
<dbReference type="InterPro" id="IPR036890">
    <property type="entry name" value="HATPase_C_sf"/>
</dbReference>
<dbReference type="SMART" id="SM00387">
    <property type="entry name" value="HATPase_c"/>
    <property type="match status" value="1"/>
</dbReference>
<dbReference type="RefSeq" id="WP_013044083.1">
    <property type="nucleotide sequence ID" value="NC_014008.1"/>
</dbReference>
<dbReference type="SUPFAM" id="SSF55874">
    <property type="entry name" value="ATPase domain of HSP90 chaperone/DNA topoisomerase II/histidine kinase"/>
    <property type="match status" value="1"/>
</dbReference>
<reference evidence="14 15" key="1">
    <citation type="journal article" date="2010" name="Stand. Genomic Sci.">
        <title>Complete genome sequence of Coraliomargarita akajimensis type strain (04OKA010-24).</title>
        <authorList>
            <person name="Mavromatis K."/>
            <person name="Abt B."/>
            <person name="Brambilla E."/>
            <person name="Lapidus A."/>
            <person name="Copeland A."/>
            <person name="Deshpande S."/>
            <person name="Nolan M."/>
            <person name="Lucas S."/>
            <person name="Tice H."/>
            <person name="Cheng J.F."/>
            <person name="Han C."/>
            <person name="Detter J.C."/>
            <person name="Woyke T."/>
            <person name="Goodwin L."/>
            <person name="Pitluck S."/>
            <person name="Held B."/>
            <person name="Brettin T."/>
            <person name="Tapia R."/>
            <person name="Ivanova N."/>
            <person name="Mikhailova N."/>
            <person name="Pati A."/>
            <person name="Liolios K."/>
            <person name="Chen A."/>
            <person name="Palaniappan K."/>
            <person name="Land M."/>
            <person name="Hauser L."/>
            <person name="Chang Y.J."/>
            <person name="Jeffries C.D."/>
            <person name="Rohde M."/>
            <person name="Goker M."/>
            <person name="Bristow J."/>
            <person name="Eisen J.A."/>
            <person name="Markowitz V."/>
            <person name="Hugenholtz P."/>
            <person name="Klenk H.P."/>
            <person name="Kyrpides N.C."/>
        </authorList>
    </citation>
    <scope>NUCLEOTIDE SEQUENCE [LARGE SCALE GENOMIC DNA]</scope>
    <source>
        <strain evidence="15">DSM 45221 / IAM 15411 / JCM 23193 / KCTC 12865</strain>
    </source>
</reference>
<dbReference type="KEGG" id="caa:Caka_2344"/>
<gene>
    <name evidence="14" type="ordered locus">Caka_2344</name>
</gene>
<dbReference type="PROSITE" id="PS50109">
    <property type="entry name" value="HIS_KIN"/>
    <property type="match status" value="1"/>
</dbReference>
<dbReference type="eggNOG" id="COG0784">
    <property type="taxonomic scope" value="Bacteria"/>
</dbReference>
<dbReference type="InterPro" id="IPR003594">
    <property type="entry name" value="HATPase_dom"/>
</dbReference>
<keyword evidence="8" id="KW-0902">Two-component regulatory system</keyword>
<feature type="domain" description="Response regulatory" evidence="13">
    <location>
        <begin position="440"/>
        <end position="559"/>
    </location>
</feature>
<dbReference type="InterPro" id="IPR001789">
    <property type="entry name" value="Sig_transdc_resp-reg_receiver"/>
</dbReference>
<dbReference type="SMART" id="SM00388">
    <property type="entry name" value="HisKA"/>
    <property type="match status" value="1"/>
</dbReference>
<evidence type="ECO:0000256" key="9">
    <source>
        <dbReference type="ARBA" id="ARBA00064003"/>
    </source>
</evidence>